<evidence type="ECO:0000313" key="4">
    <source>
        <dbReference type="Proteomes" id="UP000604046"/>
    </source>
</evidence>
<feature type="region of interest" description="Disordered" evidence="2">
    <location>
        <begin position="96"/>
        <end position="144"/>
    </location>
</feature>
<feature type="compositionally biased region" description="Basic and acidic residues" evidence="2">
    <location>
        <begin position="131"/>
        <end position="144"/>
    </location>
</feature>
<evidence type="ECO:0000256" key="1">
    <source>
        <dbReference type="SAM" id="Coils"/>
    </source>
</evidence>
<keyword evidence="4" id="KW-1185">Reference proteome</keyword>
<dbReference type="EMBL" id="CAJNDS010002418">
    <property type="protein sequence ID" value="CAE7467024.1"/>
    <property type="molecule type" value="Genomic_DNA"/>
</dbReference>
<reference evidence="3" key="1">
    <citation type="submission" date="2021-02" db="EMBL/GenBank/DDBJ databases">
        <authorList>
            <person name="Dougan E. K."/>
            <person name="Rhodes N."/>
            <person name="Thang M."/>
            <person name="Chan C."/>
        </authorList>
    </citation>
    <scope>NUCLEOTIDE SEQUENCE</scope>
</reference>
<sequence length="144" mass="15809">MDDLIGGTNSAYDEACLQHCQDHEARSCLQHYEDDDDDALSAGLEIGLAEEGAPVRAARAKLDNLREARELEEARSTAEAAEARLLELQSQEQALVGARHKKERSATRSCKRVAAPARKKQVGQFHTVPSADKDREGDDGNPER</sequence>
<evidence type="ECO:0000256" key="2">
    <source>
        <dbReference type="SAM" id="MobiDB-lite"/>
    </source>
</evidence>
<organism evidence="3 4">
    <name type="scientific">Symbiodinium natans</name>
    <dbReference type="NCBI Taxonomy" id="878477"/>
    <lineage>
        <taxon>Eukaryota</taxon>
        <taxon>Sar</taxon>
        <taxon>Alveolata</taxon>
        <taxon>Dinophyceae</taxon>
        <taxon>Suessiales</taxon>
        <taxon>Symbiodiniaceae</taxon>
        <taxon>Symbiodinium</taxon>
    </lineage>
</organism>
<proteinExistence type="predicted"/>
<protein>
    <submittedName>
        <fullName evidence="3">Uncharacterized protein</fullName>
    </submittedName>
</protein>
<name>A0A812S4R7_9DINO</name>
<comment type="caution">
    <text evidence="3">The sequence shown here is derived from an EMBL/GenBank/DDBJ whole genome shotgun (WGS) entry which is preliminary data.</text>
</comment>
<accession>A0A812S4R7</accession>
<keyword evidence="1" id="KW-0175">Coiled coil</keyword>
<gene>
    <name evidence="3" type="ORF">SNAT2548_LOCUS26106</name>
</gene>
<dbReference type="AlphaFoldDB" id="A0A812S4R7"/>
<feature type="coiled-coil region" evidence="1">
    <location>
        <begin position="55"/>
        <end position="91"/>
    </location>
</feature>
<evidence type="ECO:0000313" key="3">
    <source>
        <dbReference type="EMBL" id="CAE7467024.1"/>
    </source>
</evidence>
<dbReference type="Proteomes" id="UP000604046">
    <property type="component" value="Unassembled WGS sequence"/>
</dbReference>